<dbReference type="OrthoDB" id="6431056at2759"/>
<evidence type="ECO:0000313" key="2">
    <source>
        <dbReference type="EMBL" id="GBL85947.1"/>
    </source>
</evidence>
<protein>
    <submittedName>
        <fullName evidence="2">Uncharacterized protein</fullName>
    </submittedName>
</protein>
<feature type="transmembrane region" description="Helical" evidence="1">
    <location>
        <begin position="114"/>
        <end position="133"/>
    </location>
</feature>
<evidence type="ECO:0000313" key="3">
    <source>
        <dbReference type="Proteomes" id="UP000499080"/>
    </source>
</evidence>
<name>A0A4Y2B289_ARAVE</name>
<keyword evidence="1" id="KW-0812">Transmembrane</keyword>
<evidence type="ECO:0000256" key="1">
    <source>
        <dbReference type="SAM" id="Phobius"/>
    </source>
</evidence>
<accession>A0A4Y2B289</accession>
<dbReference type="AlphaFoldDB" id="A0A4Y2B289"/>
<reference evidence="2 3" key="1">
    <citation type="journal article" date="2019" name="Sci. Rep.">
        <title>Orb-weaving spider Araneus ventricosus genome elucidates the spidroin gene catalogue.</title>
        <authorList>
            <person name="Kono N."/>
            <person name="Nakamura H."/>
            <person name="Ohtoshi R."/>
            <person name="Moran D.A.P."/>
            <person name="Shinohara A."/>
            <person name="Yoshida Y."/>
            <person name="Fujiwara M."/>
            <person name="Mori M."/>
            <person name="Tomita M."/>
            <person name="Arakawa K."/>
        </authorList>
    </citation>
    <scope>NUCLEOTIDE SEQUENCE [LARGE SCALE GENOMIC DNA]</scope>
</reference>
<gene>
    <name evidence="2" type="ORF">AVEN_63251_1</name>
</gene>
<sequence>MTALCWIEVNNVPPQVYQYTREKKDINEVLKFENILYPDGSIHSGVCFMYLLTADNCMKKMDIAQRKEKMKQVSTFRGLMREKNINLDEKTSEHFRQRKFRKFSFPSRQKASKMSSSFFLILLCVLLSSVLLADCGTIHSSLGTGETNRGWKPGGKRGMDCLQLQSEALFTILEVVKDEVQKISNCERIHFDEKANW</sequence>
<dbReference type="EMBL" id="BGPR01000045">
    <property type="protein sequence ID" value="GBL85947.1"/>
    <property type="molecule type" value="Genomic_DNA"/>
</dbReference>
<keyword evidence="1" id="KW-1133">Transmembrane helix</keyword>
<proteinExistence type="predicted"/>
<keyword evidence="3" id="KW-1185">Reference proteome</keyword>
<dbReference type="Proteomes" id="UP000499080">
    <property type="component" value="Unassembled WGS sequence"/>
</dbReference>
<keyword evidence="1" id="KW-0472">Membrane</keyword>
<comment type="caution">
    <text evidence="2">The sequence shown here is derived from an EMBL/GenBank/DDBJ whole genome shotgun (WGS) entry which is preliminary data.</text>
</comment>
<organism evidence="2 3">
    <name type="scientific">Araneus ventricosus</name>
    <name type="common">Orbweaver spider</name>
    <name type="synonym">Epeira ventricosa</name>
    <dbReference type="NCBI Taxonomy" id="182803"/>
    <lineage>
        <taxon>Eukaryota</taxon>
        <taxon>Metazoa</taxon>
        <taxon>Ecdysozoa</taxon>
        <taxon>Arthropoda</taxon>
        <taxon>Chelicerata</taxon>
        <taxon>Arachnida</taxon>
        <taxon>Araneae</taxon>
        <taxon>Araneomorphae</taxon>
        <taxon>Entelegynae</taxon>
        <taxon>Araneoidea</taxon>
        <taxon>Araneidae</taxon>
        <taxon>Araneus</taxon>
    </lineage>
</organism>